<dbReference type="Pfam" id="PF25583">
    <property type="entry name" value="WCX"/>
    <property type="match status" value="1"/>
</dbReference>
<dbReference type="InterPro" id="IPR057727">
    <property type="entry name" value="WCX_dom"/>
</dbReference>
<sequence length="305" mass="35539">MRLDRLLAMTMILINRKRVRAQELAEMFDVSVRTIYRDIDTITQAGIPVVTYQGANGGIGLIEGYRLDKHVLTKAELAAITMALKSVSTSYQDDHASAVLEKIQGISKQQDQVKESIFIDFSPWGQQPHLQTKVTMLKKAVESCTHCTFHYFNRLGQASQRTVEPHLVILKGRSWYLYSYCLQKKQFRLFKLARMHDLQIVETTFQRKQIKIEDLPWDKEWYNQSKTIAFTLAFHHKVRTIVEEYFHVENITVDEKGRLIIETEMPEDEWLYGFILSFRDDVEVLHPQSLRKKIKKLAGNVAAIY</sequence>
<keyword evidence="1" id="KW-0805">Transcription regulation</keyword>
<dbReference type="SUPFAM" id="SSF46785">
    <property type="entry name" value="Winged helix' DNA-binding domain"/>
    <property type="match status" value="1"/>
</dbReference>
<dbReference type="PROSITE" id="PS51000">
    <property type="entry name" value="HTH_DEOR_2"/>
    <property type="match status" value="1"/>
</dbReference>
<organism evidence="4 5">
    <name type="scientific">Bacillus chungangensis</name>
    <dbReference type="NCBI Taxonomy" id="587633"/>
    <lineage>
        <taxon>Bacteria</taxon>
        <taxon>Bacillati</taxon>
        <taxon>Bacillota</taxon>
        <taxon>Bacilli</taxon>
        <taxon>Bacillales</taxon>
        <taxon>Bacillaceae</taxon>
        <taxon>Bacillus</taxon>
    </lineage>
</organism>
<evidence type="ECO:0000313" key="4">
    <source>
        <dbReference type="EMBL" id="MDQ0177407.1"/>
    </source>
</evidence>
<keyword evidence="4" id="KW-0238">DNA-binding</keyword>
<dbReference type="EMBL" id="JAUSTT010000022">
    <property type="protein sequence ID" value="MDQ0177407.1"/>
    <property type="molecule type" value="Genomic_DNA"/>
</dbReference>
<dbReference type="SMART" id="SM00420">
    <property type="entry name" value="HTH_DEOR"/>
    <property type="match status" value="1"/>
</dbReference>
<keyword evidence="5" id="KW-1185">Reference proteome</keyword>
<dbReference type="PANTHER" id="PTHR34580">
    <property type="match status" value="1"/>
</dbReference>
<proteinExistence type="predicted"/>
<keyword evidence="2" id="KW-0804">Transcription</keyword>
<name>A0ABT9WX14_9BACI</name>
<dbReference type="GO" id="GO:0003677">
    <property type="term" value="F:DNA binding"/>
    <property type="evidence" value="ECO:0007669"/>
    <property type="project" value="UniProtKB-KW"/>
</dbReference>
<dbReference type="PANTHER" id="PTHR34580:SF1">
    <property type="entry name" value="PROTEIN PAFC"/>
    <property type="match status" value="1"/>
</dbReference>
<protein>
    <submittedName>
        <fullName evidence="4">DNA-binding transcriptional regulator YafY</fullName>
    </submittedName>
</protein>
<dbReference type="Proteomes" id="UP001223586">
    <property type="component" value="Unassembled WGS sequence"/>
</dbReference>
<dbReference type="InterPro" id="IPR026881">
    <property type="entry name" value="WYL_dom"/>
</dbReference>
<dbReference type="InterPro" id="IPR036388">
    <property type="entry name" value="WH-like_DNA-bd_sf"/>
</dbReference>
<evidence type="ECO:0000256" key="1">
    <source>
        <dbReference type="ARBA" id="ARBA00023015"/>
    </source>
</evidence>
<dbReference type="InterPro" id="IPR013196">
    <property type="entry name" value="HTH_11"/>
</dbReference>
<dbReference type="Pfam" id="PF08279">
    <property type="entry name" value="HTH_11"/>
    <property type="match status" value="1"/>
</dbReference>
<dbReference type="PIRSF" id="PIRSF016838">
    <property type="entry name" value="PafC"/>
    <property type="match status" value="1"/>
</dbReference>
<dbReference type="PROSITE" id="PS52050">
    <property type="entry name" value="WYL"/>
    <property type="match status" value="1"/>
</dbReference>
<comment type="caution">
    <text evidence="4">The sequence shown here is derived from an EMBL/GenBank/DDBJ whole genome shotgun (WGS) entry which is preliminary data.</text>
</comment>
<reference evidence="4 5" key="1">
    <citation type="submission" date="2023-07" db="EMBL/GenBank/DDBJ databases">
        <title>Genomic Encyclopedia of Type Strains, Phase IV (KMG-IV): sequencing the most valuable type-strain genomes for metagenomic binning, comparative biology and taxonomic classification.</title>
        <authorList>
            <person name="Goeker M."/>
        </authorList>
    </citation>
    <scope>NUCLEOTIDE SEQUENCE [LARGE SCALE GENOMIC DNA]</scope>
    <source>
        <strain evidence="4 5">DSM 23837</strain>
    </source>
</reference>
<evidence type="ECO:0000313" key="5">
    <source>
        <dbReference type="Proteomes" id="UP001223586"/>
    </source>
</evidence>
<evidence type="ECO:0000259" key="3">
    <source>
        <dbReference type="PROSITE" id="PS51000"/>
    </source>
</evidence>
<dbReference type="RefSeq" id="WP_307231362.1">
    <property type="nucleotide sequence ID" value="NZ_JAUSTT010000022.1"/>
</dbReference>
<accession>A0ABT9WX14</accession>
<evidence type="ECO:0000256" key="2">
    <source>
        <dbReference type="ARBA" id="ARBA00023163"/>
    </source>
</evidence>
<feature type="domain" description="HTH deoR-type" evidence="3">
    <location>
        <begin position="2"/>
        <end position="57"/>
    </location>
</feature>
<dbReference type="Pfam" id="PF13280">
    <property type="entry name" value="WYL"/>
    <property type="match status" value="1"/>
</dbReference>
<gene>
    <name evidence="4" type="ORF">J2S08_003287</name>
</gene>
<dbReference type="InterPro" id="IPR001034">
    <property type="entry name" value="DeoR_HTH"/>
</dbReference>
<dbReference type="InterPro" id="IPR036390">
    <property type="entry name" value="WH_DNA-bd_sf"/>
</dbReference>
<dbReference type="InterPro" id="IPR028349">
    <property type="entry name" value="PafC-like"/>
</dbReference>
<dbReference type="Gene3D" id="1.10.10.10">
    <property type="entry name" value="Winged helix-like DNA-binding domain superfamily/Winged helix DNA-binding domain"/>
    <property type="match status" value="1"/>
</dbReference>
<dbReference type="InterPro" id="IPR051534">
    <property type="entry name" value="CBASS_pafABC_assoc_protein"/>
</dbReference>